<evidence type="ECO:0000313" key="6">
    <source>
        <dbReference type="EMBL" id="ABM76786.1"/>
    </source>
</evidence>
<dbReference type="EC" id="5.2.1.8" evidence="1"/>
<dbReference type="SUPFAM" id="SSF50891">
    <property type="entry name" value="Cyclophilin-like"/>
    <property type="match status" value="1"/>
</dbReference>
<dbReference type="GO" id="GO:0003755">
    <property type="term" value="F:peptidyl-prolyl cis-trans isomerase activity"/>
    <property type="evidence" value="ECO:0007669"/>
    <property type="project" value="UniProtKB-KW"/>
</dbReference>
<sequence>MLNPYPVSHAKTRLHATQNRLIQSRCQCGSRYLRSFPLNGSEGSYGCAKVPAQEEFHMPNTPLLTSLVTVLAVLLLNWGDPVLAALPAGSAVTDGAAILRNALPIEQKDLRQMQATLEATSKVVGSSKGNRWVALNEAASSSQFLVITRKKSILAAIPEASREEGEALLESLGETLQALGDEASNQNIDNFIDLRRKSLKQIGDLEALLVNDFPYTIPEEFNSLPRLLGRATVSIKTTKGNITAVVDGYNAPLTAGAFVDLALKGFYDGLPFTRAEDNYVLQSGDPTGPESGYIDPTTKKERQVPLEIRIPEEATPFYNQTFEDIGLYKATPVLPFAALGTLGWAHSDQAIEDGSSQFFLFLYDAELTPAGLNLVDGRNAAFGYVVEGTELLKKLEVGDQILSIKVVDGADRLKPHA</sequence>
<keyword evidence="2" id="KW-0793">Thylakoid</keyword>
<dbReference type="InterPro" id="IPR023222">
    <property type="entry name" value="PsbQ-like_dom_sf"/>
</dbReference>
<evidence type="ECO:0000256" key="4">
    <source>
        <dbReference type="ARBA" id="ARBA00023235"/>
    </source>
</evidence>
<dbReference type="AlphaFoldDB" id="A2C5M6"/>
<protein>
    <recommendedName>
        <fullName evidence="1">peptidylprolyl isomerase</fullName>
        <ecNumber evidence="1">5.2.1.8</ecNumber>
    </recommendedName>
</protein>
<dbReference type="InterPro" id="IPR002130">
    <property type="entry name" value="Cyclophilin-type_PPIase_dom"/>
</dbReference>
<dbReference type="Gene3D" id="1.20.120.290">
    <property type="entry name" value="Oxygen-evolving enhancer protein 3 (PsbQ), four-helix up-down bundle"/>
    <property type="match status" value="1"/>
</dbReference>
<dbReference type="InterPro" id="IPR048563">
    <property type="entry name" value="CYP38_PsbQ-like"/>
</dbReference>
<organism evidence="6 7">
    <name type="scientific">Prochlorococcus marinus (strain MIT 9303)</name>
    <dbReference type="NCBI Taxonomy" id="59922"/>
    <lineage>
        <taxon>Bacteria</taxon>
        <taxon>Bacillati</taxon>
        <taxon>Cyanobacteriota</taxon>
        <taxon>Cyanophyceae</taxon>
        <taxon>Synechococcales</taxon>
        <taxon>Prochlorococcaceae</taxon>
        <taxon>Prochlorococcus</taxon>
    </lineage>
</organism>
<evidence type="ECO:0000313" key="7">
    <source>
        <dbReference type="Proteomes" id="UP000002274"/>
    </source>
</evidence>
<reference evidence="6 7" key="1">
    <citation type="journal article" date="2007" name="PLoS Genet.">
        <title>Patterns and implications of gene gain and loss in the evolution of Prochlorococcus.</title>
        <authorList>
            <person name="Kettler G.C."/>
            <person name="Martiny A.C."/>
            <person name="Huang K."/>
            <person name="Zucker J."/>
            <person name="Coleman M.L."/>
            <person name="Rodrigue S."/>
            <person name="Chen F."/>
            <person name="Lapidus A."/>
            <person name="Ferriera S."/>
            <person name="Johnson J."/>
            <person name="Steglich C."/>
            <person name="Church G.M."/>
            <person name="Richardson P."/>
            <person name="Chisholm S.W."/>
        </authorList>
    </citation>
    <scope>NUCLEOTIDE SEQUENCE [LARGE SCALE GENOMIC DNA]</scope>
    <source>
        <strain evidence="6 7">MIT 9303</strain>
    </source>
</reference>
<dbReference type="InterPro" id="IPR029000">
    <property type="entry name" value="Cyclophilin-like_dom_sf"/>
</dbReference>
<evidence type="ECO:0000256" key="1">
    <source>
        <dbReference type="ARBA" id="ARBA00013194"/>
    </source>
</evidence>
<dbReference type="InterPro" id="IPR044665">
    <property type="entry name" value="E_coli_cyclophilin_A-like"/>
</dbReference>
<dbReference type="SUPFAM" id="SSF101112">
    <property type="entry name" value="Oxygen-evolving enhancer protein 3"/>
    <property type="match status" value="1"/>
</dbReference>
<dbReference type="Proteomes" id="UP000002274">
    <property type="component" value="Chromosome"/>
</dbReference>
<accession>A2C5M6</accession>
<dbReference type="Gene3D" id="2.40.100.10">
    <property type="entry name" value="Cyclophilin-like"/>
    <property type="match status" value="1"/>
</dbReference>
<dbReference type="Pfam" id="PF21329">
    <property type="entry name" value="CYP38_PsbQ-like"/>
    <property type="match status" value="1"/>
</dbReference>
<dbReference type="PANTHER" id="PTHR43246">
    <property type="entry name" value="PEPTIDYL-PROLYL CIS-TRANS ISOMERASE CYP38, CHLOROPLASTIC"/>
    <property type="match status" value="1"/>
</dbReference>
<dbReference type="EMBL" id="CP000554">
    <property type="protein sequence ID" value="ABM76786.1"/>
    <property type="molecule type" value="Genomic_DNA"/>
</dbReference>
<dbReference type="PROSITE" id="PS50072">
    <property type="entry name" value="CSA_PPIASE_2"/>
    <property type="match status" value="1"/>
</dbReference>
<evidence type="ECO:0000259" key="5">
    <source>
        <dbReference type="PROSITE" id="PS50072"/>
    </source>
</evidence>
<proteinExistence type="predicted"/>
<dbReference type="STRING" id="59922.P9303_00291"/>
<dbReference type="CDD" id="cd01924">
    <property type="entry name" value="cyclophilin_TLP40_like"/>
    <property type="match status" value="1"/>
</dbReference>
<evidence type="ECO:0000256" key="2">
    <source>
        <dbReference type="ARBA" id="ARBA00023078"/>
    </source>
</evidence>
<gene>
    <name evidence="6" type="ordered locus">P9303_00291</name>
</gene>
<dbReference type="KEGG" id="pmf:P9303_00291"/>
<dbReference type="Pfam" id="PF00160">
    <property type="entry name" value="Pro_isomerase"/>
    <property type="match status" value="1"/>
</dbReference>
<evidence type="ECO:0000256" key="3">
    <source>
        <dbReference type="ARBA" id="ARBA00023110"/>
    </source>
</evidence>
<dbReference type="HOGENOM" id="CLU_012062_19_2_3"/>
<keyword evidence="3" id="KW-0697">Rotamase</keyword>
<feature type="domain" description="PPIase cyclophilin-type" evidence="5">
    <location>
        <begin position="240"/>
        <end position="396"/>
    </location>
</feature>
<name>A2C5M6_PROM3</name>
<keyword evidence="4 6" id="KW-0413">Isomerase</keyword>